<reference evidence="2" key="2">
    <citation type="submission" date="2019-01" db="UniProtKB">
        <authorList>
            <consortium name="EnsemblPlants"/>
        </authorList>
    </citation>
    <scope>IDENTIFICATION</scope>
    <source>
        <strain evidence="2">cv. Heinz 1706</strain>
    </source>
</reference>
<accession>A0A3Q7GJJ8</accession>
<reference evidence="2" key="1">
    <citation type="journal article" date="2012" name="Nature">
        <title>The tomato genome sequence provides insights into fleshy fruit evolution.</title>
        <authorList>
            <consortium name="Tomato Genome Consortium"/>
        </authorList>
    </citation>
    <scope>NUCLEOTIDE SEQUENCE [LARGE SCALE GENOMIC DNA]</scope>
    <source>
        <strain evidence="2">cv. Heinz 1706</strain>
    </source>
</reference>
<sequence>MGVGRFVCGASAKKEWCGGVSVLTYFFGVFGWWNNEQWENEFILVWVFFFWVILISVGFG</sequence>
<evidence type="ECO:0000313" key="2">
    <source>
        <dbReference type="EnsemblPlants" id="Solyc05g043400.1.1.1"/>
    </source>
</evidence>
<organism evidence="2">
    <name type="scientific">Solanum lycopersicum</name>
    <name type="common">Tomato</name>
    <name type="synonym">Lycopersicon esculentum</name>
    <dbReference type="NCBI Taxonomy" id="4081"/>
    <lineage>
        <taxon>Eukaryota</taxon>
        <taxon>Viridiplantae</taxon>
        <taxon>Streptophyta</taxon>
        <taxon>Embryophyta</taxon>
        <taxon>Tracheophyta</taxon>
        <taxon>Spermatophyta</taxon>
        <taxon>Magnoliopsida</taxon>
        <taxon>eudicotyledons</taxon>
        <taxon>Gunneridae</taxon>
        <taxon>Pentapetalae</taxon>
        <taxon>asterids</taxon>
        <taxon>lamiids</taxon>
        <taxon>Solanales</taxon>
        <taxon>Solanaceae</taxon>
        <taxon>Solanoideae</taxon>
        <taxon>Solaneae</taxon>
        <taxon>Solanum</taxon>
        <taxon>Solanum subgen. Lycopersicon</taxon>
    </lineage>
</organism>
<evidence type="ECO:0000256" key="1">
    <source>
        <dbReference type="SAM" id="Phobius"/>
    </source>
</evidence>
<dbReference type="PaxDb" id="4081-Solyc05g043400.1.1"/>
<dbReference type="AlphaFoldDB" id="A0A3Q7GJJ8"/>
<keyword evidence="1" id="KW-1133">Transmembrane helix</keyword>
<evidence type="ECO:0000313" key="3">
    <source>
        <dbReference type="Proteomes" id="UP000004994"/>
    </source>
</evidence>
<keyword evidence="1" id="KW-0812">Transmembrane</keyword>
<dbReference type="InParanoid" id="A0A3Q7GJJ8"/>
<name>A0A3Q7GJJ8_SOLLC</name>
<dbReference type="EnsemblPlants" id="Solyc05g043400.1.1">
    <property type="protein sequence ID" value="Solyc05g043400.1.1.1"/>
    <property type="gene ID" value="Solyc05g043400.1"/>
</dbReference>
<keyword evidence="3" id="KW-1185">Reference proteome</keyword>
<feature type="transmembrane region" description="Helical" evidence="1">
    <location>
        <begin position="42"/>
        <end position="59"/>
    </location>
</feature>
<keyword evidence="1" id="KW-0472">Membrane</keyword>
<proteinExistence type="predicted"/>
<dbReference type="Proteomes" id="UP000004994">
    <property type="component" value="Chromosome 5"/>
</dbReference>
<protein>
    <submittedName>
        <fullName evidence="2">Uncharacterized protein</fullName>
    </submittedName>
</protein>
<dbReference type="Gramene" id="Solyc05g043400.1.1">
    <property type="protein sequence ID" value="Solyc05g043400.1.1.1"/>
    <property type="gene ID" value="Solyc05g043400.1"/>
</dbReference>